<accession>A0A0N5C6J1</accession>
<reference evidence="9" key="1">
    <citation type="submission" date="2017-02" db="UniProtKB">
        <authorList>
            <consortium name="WormBaseParasite"/>
        </authorList>
    </citation>
    <scope>IDENTIFICATION</scope>
</reference>
<dbReference type="PANTHER" id="PTHR12322">
    <property type="entry name" value="DOUBLESEX AND MAB-3 RELATED TRANSCRIPTION FACTOR DMRT"/>
    <property type="match status" value="1"/>
</dbReference>
<dbReference type="Pfam" id="PF00751">
    <property type="entry name" value="DM"/>
    <property type="match status" value="2"/>
</dbReference>
<evidence type="ECO:0000256" key="4">
    <source>
        <dbReference type="ARBA" id="ARBA00023242"/>
    </source>
</evidence>
<dbReference type="GO" id="GO:0005634">
    <property type="term" value="C:nucleus"/>
    <property type="evidence" value="ECO:0007669"/>
    <property type="project" value="UniProtKB-SubCell"/>
</dbReference>
<dbReference type="GO" id="GO:0000981">
    <property type="term" value="F:DNA-binding transcription factor activity, RNA polymerase II-specific"/>
    <property type="evidence" value="ECO:0007669"/>
    <property type="project" value="TreeGrafter"/>
</dbReference>
<dbReference type="PROSITE" id="PS50809">
    <property type="entry name" value="DM_2"/>
    <property type="match status" value="2"/>
</dbReference>
<feature type="domain" description="DM" evidence="7">
    <location>
        <begin position="105"/>
        <end position="152"/>
    </location>
</feature>
<dbReference type="GO" id="GO:0007548">
    <property type="term" value="P:sex differentiation"/>
    <property type="evidence" value="ECO:0007669"/>
    <property type="project" value="TreeGrafter"/>
</dbReference>
<evidence type="ECO:0000256" key="3">
    <source>
        <dbReference type="ARBA" id="ARBA00023125"/>
    </source>
</evidence>
<dbReference type="SUPFAM" id="SSF82927">
    <property type="entry name" value="Cysteine-rich DNA binding domain, (DM domain)"/>
    <property type="match status" value="2"/>
</dbReference>
<evidence type="ECO:0000259" key="7">
    <source>
        <dbReference type="PROSITE" id="PS50809"/>
    </source>
</evidence>
<proteinExistence type="predicted"/>
<keyword evidence="8" id="KW-1185">Reference proteome</keyword>
<feature type="domain" description="DM" evidence="7">
    <location>
        <begin position="20"/>
        <end position="71"/>
    </location>
</feature>
<feature type="DNA-binding region" description="DM" evidence="5">
    <location>
        <begin position="20"/>
        <end position="71"/>
    </location>
</feature>
<keyword evidence="2 5" id="KW-0862">Zinc</keyword>
<name>A0A0N5C6J1_STREA</name>
<keyword evidence="4 5" id="KW-0539">Nucleus</keyword>
<evidence type="ECO:0000313" key="9">
    <source>
        <dbReference type="WBParaSite" id="SPAL_0001355700.1"/>
    </source>
</evidence>
<dbReference type="GO" id="GO:0000978">
    <property type="term" value="F:RNA polymerase II cis-regulatory region sequence-specific DNA binding"/>
    <property type="evidence" value="ECO:0007669"/>
    <property type="project" value="TreeGrafter"/>
</dbReference>
<evidence type="ECO:0000313" key="8">
    <source>
        <dbReference type="Proteomes" id="UP000046392"/>
    </source>
</evidence>
<dbReference type="SMART" id="SM00301">
    <property type="entry name" value="DM"/>
    <property type="match status" value="2"/>
</dbReference>
<dbReference type="STRING" id="174720.A0A0N5C6J1"/>
<feature type="region of interest" description="Disordered" evidence="6">
    <location>
        <begin position="67"/>
        <end position="90"/>
    </location>
</feature>
<keyword evidence="3 5" id="KW-0238">DNA-binding</keyword>
<dbReference type="PROSITE" id="PS40000">
    <property type="entry name" value="DM_1"/>
    <property type="match status" value="2"/>
</dbReference>
<evidence type="ECO:0000256" key="6">
    <source>
        <dbReference type="SAM" id="MobiDB-lite"/>
    </source>
</evidence>
<protein>
    <submittedName>
        <fullName evidence="9">DM domain-containing protein</fullName>
    </submittedName>
</protein>
<dbReference type="GO" id="GO:0046872">
    <property type="term" value="F:metal ion binding"/>
    <property type="evidence" value="ECO:0007669"/>
    <property type="project" value="UniProtKB-KW"/>
</dbReference>
<dbReference type="AlphaFoldDB" id="A0A0N5C6J1"/>
<comment type="subcellular location">
    <subcellularLocation>
        <location evidence="5">Nucleus</location>
    </subcellularLocation>
</comment>
<dbReference type="InterPro" id="IPR001275">
    <property type="entry name" value="DM_DNA-bd"/>
</dbReference>
<dbReference type="InterPro" id="IPR026607">
    <property type="entry name" value="DMRT"/>
</dbReference>
<feature type="compositionally biased region" description="Polar residues" evidence="6">
    <location>
        <begin position="67"/>
        <end position="76"/>
    </location>
</feature>
<feature type="DNA-binding region" description="DM" evidence="5">
    <location>
        <begin position="105"/>
        <end position="152"/>
    </location>
</feature>
<dbReference type="Proteomes" id="UP000046392">
    <property type="component" value="Unplaced"/>
</dbReference>
<evidence type="ECO:0000256" key="5">
    <source>
        <dbReference type="PROSITE-ProRule" id="PRU00070"/>
    </source>
</evidence>
<dbReference type="Gene3D" id="4.10.1040.10">
    <property type="entry name" value="DM DNA-binding domain"/>
    <property type="match status" value="2"/>
</dbReference>
<evidence type="ECO:0000256" key="1">
    <source>
        <dbReference type="ARBA" id="ARBA00022723"/>
    </source>
</evidence>
<organism evidence="8 9">
    <name type="scientific">Strongyloides papillosus</name>
    <name type="common">Intestinal threadworm</name>
    <dbReference type="NCBI Taxonomy" id="174720"/>
    <lineage>
        <taxon>Eukaryota</taxon>
        <taxon>Metazoa</taxon>
        <taxon>Ecdysozoa</taxon>
        <taxon>Nematoda</taxon>
        <taxon>Chromadorea</taxon>
        <taxon>Rhabditida</taxon>
        <taxon>Tylenchina</taxon>
        <taxon>Panagrolaimomorpha</taxon>
        <taxon>Strongyloidoidea</taxon>
        <taxon>Strongyloididae</taxon>
        <taxon>Strongyloides</taxon>
    </lineage>
</organism>
<sequence length="265" mass="30567">MNIEAIVPELFESAKKIYYCQRCLNHGVFFVRKTHKNDCDYRYCTCDACSMVDRRRELNYKLNQIQASDNNSTSSEEPLASPPVPSPNYNNSKSIISSTERLPHCQRCAQHGLQSRLKGHKKLCPYRNCDCVKCQVVVERQRLMADQIKLRRKQRKEKIQTQKPAINKEFPHKLPSSPPINPGLNPNIIDNFSLALLRYQTQDRLESVSTSPSSIFPSLMGNTNFVITNQFPIIPNNIATSFISQPQNNQEFLQHLQMLSQRLQR</sequence>
<evidence type="ECO:0000256" key="2">
    <source>
        <dbReference type="ARBA" id="ARBA00022833"/>
    </source>
</evidence>
<dbReference type="WBParaSite" id="SPAL_0001355700.1">
    <property type="protein sequence ID" value="SPAL_0001355700.1"/>
    <property type="gene ID" value="SPAL_0001355700"/>
</dbReference>
<dbReference type="PANTHER" id="PTHR12322:SF110">
    <property type="entry name" value="DOUBLESEX- AND MAB-3-RELATED TRANSCRIPTION FACTOR DMD-10"/>
    <property type="match status" value="1"/>
</dbReference>
<dbReference type="InterPro" id="IPR036407">
    <property type="entry name" value="DM_DNA-bd_sf"/>
</dbReference>
<dbReference type="FunFam" id="4.10.1040.10:FF:000001">
    <property type="entry name" value="doublesex- and mab-3-related transcription factor 1"/>
    <property type="match status" value="1"/>
</dbReference>
<keyword evidence="1 5" id="KW-0479">Metal-binding</keyword>